<name>A0A5N5DTT6_RHOER</name>
<evidence type="ECO:0000259" key="2">
    <source>
        <dbReference type="Pfam" id="PF07510"/>
    </source>
</evidence>
<evidence type="ECO:0000313" key="3">
    <source>
        <dbReference type="EMBL" id="KAB2581488.1"/>
    </source>
</evidence>
<evidence type="ECO:0000259" key="1">
    <source>
        <dbReference type="Pfam" id="PF03235"/>
    </source>
</evidence>
<organism evidence="3 4">
    <name type="scientific">Rhodococcus erythropolis</name>
    <name type="common">Arthrobacter picolinophilus</name>
    <dbReference type="NCBI Taxonomy" id="1833"/>
    <lineage>
        <taxon>Bacteria</taxon>
        <taxon>Bacillati</taxon>
        <taxon>Actinomycetota</taxon>
        <taxon>Actinomycetes</taxon>
        <taxon>Mycobacteriales</taxon>
        <taxon>Nocardiaceae</taxon>
        <taxon>Rhodococcus</taxon>
        <taxon>Rhodococcus erythropolis group</taxon>
    </lineage>
</organism>
<dbReference type="Proteomes" id="UP000325576">
    <property type="component" value="Unassembled WGS sequence"/>
</dbReference>
<proteinExistence type="predicted"/>
<evidence type="ECO:0000313" key="4">
    <source>
        <dbReference type="Proteomes" id="UP000325576"/>
    </source>
</evidence>
<evidence type="ECO:0008006" key="5">
    <source>
        <dbReference type="Google" id="ProtNLM"/>
    </source>
</evidence>
<feature type="domain" description="GmrSD restriction endonucleases C-terminal" evidence="2">
    <location>
        <begin position="421"/>
        <end position="558"/>
    </location>
</feature>
<feature type="domain" description="GmrSD restriction endonucleases N-terminal" evidence="1">
    <location>
        <begin position="12"/>
        <end position="229"/>
    </location>
</feature>
<comment type="caution">
    <text evidence="3">The sequence shown here is derived from an EMBL/GenBank/DDBJ whole genome shotgun (WGS) entry which is preliminary data.</text>
</comment>
<dbReference type="InterPro" id="IPR004919">
    <property type="entry name" value="GmrSD_N"/>
</dbReference>
<dbReference type="PANTHER" id="PTHR35149">
    <property type="entry name" value="SLL5132 PROTEIN"/>
    <property type="match status" value="1"/>
</dbReference>
<dbReference type="EMBL" id="MRBO01000838">
    <property type="protein sequence ID" value="KAB2581488.1"/>
    <property type="molecule type" value="Genomic_DNA"/>
</dbReference>
<dbReference type="PANTHER" id="PTHR35149:SF2">
    <property type="entry name" value="DUF262 DOMAIN-CONTAINING PROTEIN"/>
    <property type="match status" value="1"/>
</dbReference>
<protein>
    <recommendedName>
        <fullName evidence="5">DUF262 domain-containing protein</fullName>
    </recommendedName>
</protein>
<sequence length="667" mass="76794">MKANPTYLLDSLSNNDVTFFIPPYQRNYEWLTDNCKVLLSDVRKVAEANLSSVKTEHFFGSIVYVVEEVGFGVPAKYILTDGQQRITTTMLLLMALRDSIEDSNYKTEIQRRYLENDRADESVEYKIKLKQVETDWEAYKLLVLGHDMPESLKNSSVYQNYLFFHKALDSFPEKDKKMLLEKGLMKFSIISIQLEPDRNPWENPQEIFESMNSLGKPLSLADLVRNYLLMGKSTRQQSELYNGFWLTLEKRLTGKLSEFIRDWMQADQHRSFKVARESNYKELYGAFKEIARKRSVEELFESFVRFSHPYSIVCGLQQTGIRDLDQVISDLNVIGVAPAYSYLAEVLAAWESQILSDGDVVEILTGIRTYLLRRRVLGITQAENKFYPVLGKRLVDLSESQDKAASLFRQLSSQEYALRLPNDDEMVSRLRSLNFYNLGRSRNYPKLLLSMAEQHLTKSRPAWDDSRLQLEHIMPQKLNADWRRMLGEDSESVHQELVNNIGNITLIRHNQELGNKSFDEKKETYAGQSGLQVTQNRIIDQDAWDVASIRRRQDYLIDLITQKLLGVPATFKRASNWSQDDRVSSSFDQRATLNPLIGESIEFVSNPAITAQVISDSKVLFEGEEWALGPLTKLLKQRSGAKVSKTSNFHGASNWSWDGIKLVDLDV</sequence>
<dbReference type="Pfam" id="PF03235">
    <property type="entry name" value="GmrSD_N"/>
    <property type="match status" value="1"/>
</dbReference>
<dbReference type="InterPro" id="IPR011089">
    <property type="entry name" value="GmrSD_C"/>
</dbReference>
<dbReference type="Pfam" id="PF07510">
    <property type="entry name" value="GmrSD_C"/>
    <property type="match status" value="1"/>
</dbReference>
<gene>
    <name evidence="3" type="ORF">BS297_30570</name>
</gene>
<reference evidence="3 4" key="1">
    <citation type="journal article" date="2017" name="Poromechanics V (2013)">
        <title>Genomic Characterization of the Arsenic-Tolerant Actinobacterium, &lt;i&gt;Rhodococcus erythropolis&lt;/i&gt; S43.</title>
        <authorList>
            <person name="Retamal-Morales G."/>
            <person name="Mehnert M."/>
            <person name="Schwabe R."/>
            <person name="Tischler D."/>
            <person name="Schloemann M."/>
            <person name="Levican G.J."/>
        </authorList>
    </citation>
    <scope>NUCLEOTIDE SEQUENCE [LARGE SCALE GENOMIC DNA]</scope>
    <source>
        <strain evidence="3 4">S43</strain>
    </source>
</reference>
<dbReference type="AlphaFoldDB" id="A0A5N5DTT6"/>
<accession>A0A5N5DTT6</accession>